<dbReference type="EMBL" id="CAJNOK010070614">
    <property type="protein sequence ID" value="CAF1662226.1"/>
    <property type="molecule type" value="Genomic_DNA"/>
</dbReference>
<dbReference type="GO" id="GO:0008270">
    <property type="term" value="F:zinc ion binding"/>
    <property type="evidence" value="ECO:0007669"/>
    <property type="project" value="UniProtKB-KW"/>
</dbReference>
<dbReference type="Proteomes" id="UP000677228">
    <property type="component" value="Unassembled WGS sequence"/>
</dbReference>
<proteinExistence type="predicted"/>
<dbReference type="AlphaFoldDB" id="A0A8S2XXD5"/>
<accession>A0A8S2XXD5</accession>
<dbReference type="EMBL" id="CAJOBA010101494">
    <property type="protein sequence ID" value="CAF4521878.1"/>
    <property type="molecule type" value="Genomic_DNA"/>
</dbReference>
<gene>
    <name evidence="5" type="ORF">OVA965_LOCUS45341</name>
    <name evidence="6" type="ORF">TMI583_LOCUS48751</name>
</gene>
<keyword evidence="2" id="KW-0863">Zinc-finger</keyword>
<comment type="caution">
    <text evidence="6">The sequence shown here is derived from an EMBL/GenBank/DDBJ whole genome shotgun (WGS) entry which is preliminary data.</text>
</comment>
<dbReference type="Gene3D" id="2.20.25.240">
    <property type="match status" value="1"/>
</dbReference>
<evidence type="ECO:0000256" key="2">
    <source>
        <dbReference type="ARBA" id="ARBA00022771"/>
    </source>
</evidence>
<evidence type="ECO:0000313" key="7">
    <source>
        <dbReference type="Proteomes" id="UP000682733"/>
    </source>
</evidence>
<evidence type="ECO:0000256" key="1">
    <source>
        <dbReference type="ARBA" id="ARBA00022723"/>
    </source>
</evidence>
<dbReference type="Pfam" id="PF04500">
    <property type="entry name" value="FLYWCH"/>
    <property type="match status" value="1"/>
</dbReference>
<sequence length="143" mass="16551">IHQLDTLTSWLVAIGEIESCETNSGSDRLCMCGFTYDFMSQSVKKNQRNFRCSRKDAGCRSVIYISIDSNGYKGSNYAEHNYPPNYHHTKRLLVLQKVKDRVLLEPTPVTRIIEDEYIKNNLNNEDRCHFLLPQAQGKKNFCN</sequence>
<dbReference type="Proteomes" id="UP000682733">
    <property type="component" value="Unassembled WGS sequence"/>
</dbReference>
<keyword evidence="3" id="KW-0862">Zinc</keyword>
<name>A0A8S2XXD5_9BILA</name>
<organism evidence="6 7">
    <name type="scientific">Didymodactylos carnosus</name>
    <dbReference type="NCBI Taxonomy" id="1234261"/>
    <lineage>
        <taxon>Eukaryota</taxon>
        <taxon>Metazoa</taxon>
        <taxon>Spiralia</taxon>
        <taxon>Gnathifera</taxon>
        <taxon>Rotifera</taxon>
        <taxon>Eurotatoria</taxon>
        <taxon>Bdelloidea</taxon>
        <taxon>Philodinida</taxon>
        <taxon>Philodinidae</taxon>
        <taxon>Didymodactylos</taxon>
    </lineage>
</organism>
<feature type="domain" description="FLYWCH-type" evidence="4">
    <location>
        <begin position="22"/>
        <end position="81"/>
    </location>
</feature>
<dbReference type="InterPro" id="IPR007588">
    <property type="entry name" value="Znf_FLYWCH"/>
</dbReference>
<protein>
    <recommendedName>
        <fullName evidence="4">FLYWCH-type domain-containing protein</fullName>
    </recommendedName>
</protein>
<evidence type="ECO:0000313" key="6">
    <source>
        <dbReference type="EMBL" id="CAF4521878.1"/>
    </source>
</evidence>
<keyword evidence="1" id="KW-0479">Metal-binding</keyword>
<reference evidence="6" key="1">
    <citation type="submission" date="2021-02" db="EMBL/GenBank/DDBJ databases">
        <authorList>
            <person name="Nowell W R."/>
        </authorList>
    </citation>
    <scope>NUCLEOTIDE SEQUENCE</scope>
</reference>
<evidence type="ECO:0000256" key="3">
    <source>
        <dbReference type="ARBA" id="ARBA00022833"/>
    </source>
</evidence>
<feature type="non-terminal residue" evidence="6">
    <location>
        <position position="1"/>
    </location>
</feature>
<evidence type="ECO:0000259" key="4">
    <source>
        <dbReference type="Pfam" id="PF04500"/>
    </source>
</evidence>
<evidence type="ECO:0000313" key="5">
    <source>
        <dbReference type="EMBL" id="CAF1662226.1"/>
    </source>
</evidence>